<proteinExistence type="predicted"/>
<dbReference type="GeneID" id="19977563"/>
<dbReference type="EMBL" id="KB822714">
    <property type="protein sequence ID" value="ETN44554.1"/>
    <property type="molecule type" value="Genomic_DNA"/>
</dbReference>
<dbReference type="InParanoid" id="W2S9G7"/>
<dbReference type="SUPFAM" id="SSF51322">
    <property type="entry name" value="Cyanovirin-N"/>
    <property type="match status" value="1"/>
</dbReference>
<dbReference type="HOGENOM" id="CLU_829041_0_0_1"/>
<keyword evidence="3" id="KW-1185">Reference proteome</keyword>
<sequence length="335" mass="35780">MPPSAGQIAQKGYKKYKRQAPTIAVQIFSTVALSLLRLLNHTDLGTPGRLFIIETVSFSQSSRDIRLDGTFLKARCAAKGGRRYNESAIDLNATLGNIDGTFVWGLTDYASSALNVRLEGSVLKADLYRIGFRETTPAEYDLDSMVTNNDGELQAINVPAVIAVPDGEAMDLALTQFGNMISTAGWRIQVAQEPNGATLWYANAGSEHKDDVFFKTMNAKATAAFMHVVQEKGRAIERVNVDVFSANASAELSYIDLGDGPIATYVGADAKLSLFKAEASVFDLELGVGVETGAGIKNGSIDAHVAGCGVTIGKRVSISAFGSSIGIDFGKFFED</sequence>
<gene>
    <name evidence="2" type="ORF">HMPREF1541_10224</name>
</gene>
<dbReference type="InterPro" id="IPR011058">
    <property type="entry name" value="Cyanovirin-N"/>
</dbReference>
<organism evidence="2 3">
    <name type="scientific">Cyphellophora europaea (strain CBS 101466)</name>
    <name type="common">Phialophora europaea</name>
    <dbReference type="NCBI Taxonomy" id="1220924"/>
    <lineage>
        <taxon>Eukaryota</taxon>
        <taxon>Fungi</taxon>
        <taxon>Dikarya</taxon>
        <taxon>Ascomycota</taxon>
        <taxon>Pezizomycotina</taxon>
        <taxon>Eurotiomycetes</taxon>
        <taxon>Chaetothyriomycetidae</taxon>
        <taxon>Chaetothyriales</taxon>
        <taxon>Cyphellophoraceae</taxon>
        <taxon>Cyphellophora</taxon>
    </lineage>
</organism>
<reference evidence="2 3" key="1">
    <citation type="submission" date="2013-03" db="EMBL/GenBank/DDBJ databases">
        <title>The Genome Sequence of Phialophora europaea CBS 101466.</title>
        <authorList>
            <consortium name="The Broad Institute Genomics Platform"/>
            <person name="Cuomo C."/>
            <person name="de Hoog S."/>
            <person name="Gorbushina A."/>
            <person name="Walker B."/>
            <person name="Young S.K."/>
            <person name="Zeng Q."/>
            <person name="Gargeya S."/>
            <person name="Fitzgerald M."/>
            <person name="Haas B."/>
            <person name="Abouelleil A."/>
            <person name="Allen A.W."/>
            <person name="Alvarado L."/>
            <person name="Arachchi H.M."/>
            <person name="Berlin A.M."/>
            <person name="Chapman S.B."/>
            <person name="Gainer-Dewar J."/>
            <person name="Goldberg J."/>
            <person name="Griggs A."/>
            <person name="Gujja S."/>
            <person name="Hansen M."/>
            <person name="Howarth C."/>
            <person name="Imamovic A."/>
            <person name="Ireland A."/>
            <person name="Larimer J."/>
            <person name="McCowan C."/>
            <person name="Murphy C."/>
            <person name="Pearson M."/>
            <person name="Poon T.W."/>
            <person name="Priest M."/>
            <person name="Roberts A."/>
            <person name="Saif S."/>
            <person name="Shea T."/>
            <person name="Sisk P."/>
            <person name="Sykes S."/>
            <person name="Wortman J."/>
            <person name="Nusbaum C."/>
            <person name="Birren B."/>
        </authorList>
    </citation>
    <scope>NUCLEOTIDE SEQUENCE [LARGE SCALE GENOMIC DNA]</scope>
    <source>
        <strain evidence="2 3">CBS 101466</strain>
    </source>
</reference>
<dbReference type="RefSeq" id="XP_008713117.1">
    <property type="nucleotide sequence ID" value="XM_008714895.1"/>
</dbReference>
<evidence type="ECO:0000313" key="2">
    <source>
        <dbReference type="EMBL" id="ETN44554.1"/>
    </source>
</evidence>
<feature type="domain" description="Cyanovirin-N" evidence="1">
    <location>
        <begin position="57"/>
        <end position="155"/>
    </location>
</feature>
<dbReference type="VEuPathDB" id="FungiDB:HMPREF1541_10224"/>
<dbReference type="SMART" id="SM01111">
    <property type="entry name" value="CVNH"/>
    <property type="match status" value="1"/>
</dbReference>
<dbReference type="eggNOG" id="ENOG502RA99">
    <property type="taxonomic scope" value="Eukaryota"/>
</dbReference>
<dbReference type="Proteomes" id="UP000030752">
    <property type="component" value="Unassembled WGS sequence"/>
</dbReference>
<accession>W2S9G7</accession>
<evidence type="ECO:0000313" key="3">
    <source>
        <dbReference type="Proteomes" id="UP000030752"/>
    </source>
</evidence>
<evidence type="ECO:0000259" key="1">
    <source>
        <dbReference type="SMART" id="SM01111"/>
    </source>
</evidence>
<protein>
    <recommendedName>
        <fullName evidence="1">Cyanovirin-N domain-containing protein</fullName>
    </recommendedName>
</protein>
<dbReference type="InterPro" id="IPR036673">
    <property type="entry name" value="Cyanovirin-N_sf"/>
</dbReference>
<dbReference type="Pfam" id="PF08881">
    <property type="entry name" value="CVNH"/>
    <property type="match status" value="1"/>
</dbReference>
<dbReference type="OrthoDB" id="2441380at2759"/>
<dbReference type="Gene3D" id="2.30.60.10">
    <property type="entry name" value="Cyanovirin-N"/>
    <property type="match status" value="1"/>
</dbReference>
<dbReference type="AlphaFoldDB" id="W2S9G7"/>
<name>W2S9G7_CYPE1</name>